<dbReference type="GO" id="GO:0004155">
    <property type="term" value="F:6,7-dihydropteridine reductase activity"/>
    <property type="evidence" value="ECO:0007669"/>
    <property type="project" value="UniProtKB-EC"/>
</dbReference>
<dbReference type="Pfam" id="PF00881">
    <property type="entry name" value="Nitroreductase"/>
    <property type="match status" value="1"/>
</dbReference>
<keyword evidence="3 5" id="KW-0560">Oxidoreductase</keyword>
<gene>
    <name evidence="5" type="ORF">MGWOODY_Hyp1523</name>
</gene>
<accession>A0A170PUK8</accession>
<proteinExistence type="inferred from homology"/>
<dbReference type="InterPro" id="IPR029479">
    <property type="entry name" value="Nitroreductase"/>
</dbReference>
<dbReference type="EC" id="1.-.-.-" evidence="5"/>
<evidence type="ECO:0000256" key="1">
    <source>
        <dbReference type="ARBA" id="ARBA00007118"/>
    </source>
</evidence>
<evidence type="ECO:0000313" key="5">
    <source>
        <dbReference type="EMBL" id="CUS57922.1"/>
    </source>
</evidence>
<evidence type="ECO:0000256" key="2">
    <source>
        <dbReference type="ARBA" id="ARBA00022857"/>
    </source>
</evidence>
<organism evidence="5">
    <name type="scientific">hydrothermal vent metagenome</name>
    <dbReference type="NCBI Taxonomy" id="652676"/>
    <lineage>
        <taxon>unclassified sequences</taxon>
        <taxon>metagenomes</taxon>
        <taxon>ecological metagenomes</taxon>
    </lineage>
</organism>
<keyword evidence="2" id="KW-0521">NADP</keyword>
<dbReference type="EMBL" id="CZQD01000051">
    <property type="protein sequence ID" value="CUS57922.1"/>
    <property type="molecule type" value="Genomic_DNA"/>
</dbReference>
<protein>
    <submittedName>
        <fullName evidence="5">Oxygen-insensitive NAD(P)H nitroreductase / Dihydropteridine reductase</fullName>
        <ecNumber evidence="5">1.-.-.-</ecNumber>
        <ecNumber evidence="5">1.5.1.34</ecNumber>
    </submittedName>
</protein>
<dbReference type="SUPFAM" id="SSF55469">
    <property type="entry name" value="FMN-dependent nitroreductase-like"/>
    <property type="match status" value="1"/>
</dbReference>
<name>A0A170PUK8_9ZZZZ</name>
<sequence length="221" mass="25196">MKHDITHYAKARYTTKAYDPKRRISDENVKKLKELLRFSPSSTNIQPWHFILASTPEGKARVAKATEKYPFNRPSILNASHVVVFASRLAVDEDYLQHVLEQEDKDGRFDVDKDTHKPAMHGGRSMFVNLHKQDLKDVQHWMDKQVYLNIGQFMLGAATLGIDSTPMEGIETAVLDAEFGLRERGFSSLVVVPLGYHDPEQDYNASLPKSRLPYPDILTEV</sequence>
<evidence type="ECO:0000256" key="3">
    <source>
        <dbReference type="ARBA" id="ARBA00023002"/>
    </source>
</evidence>
<comment type="similarity">
    <text evidence="1">Belongs to the nitroreductase family.</text>
</comment>
<dbReference type="PANTHER" id="PTHR43673:SF10">
    <property type="entry name" value="NADH DEHYDROGENASE_NAD(P)H NITROREDUCTASE XCC3605-RELATED"/>
    <property type="match status" value="1"/>
</dbReference>
<reference evidence="5" key="1">
    <citation type="submission" date="2015-10" db="EMBL/GenBank/DDBJ databases">
        <authorList>
            <person name="Gilbert D.G."/>
        </authorList>
    </citation>
    <scope>NUCLEOTIDE SEQUENCE</scope>
</reference>
<evidence type="ECO:0000259" key="4">
    <source>
        <dbReference type="Pfam" id="PF00881"/>
    </source>
</evidence>
<dbReference type="CDD" id="cd02149">
    <property type="entry name" value="NfsB-like"/>
    <property type="match status" value="1"/>
</dbReference>
<dbReference type="PANTHER" id="PTHR43673">
    <property type="entry name" value="NAD(P)H NITROREDUCTASE YDGI-RELATED"/>
    <property type="match status" value="1"/>
</dbReference>
<dbReference type="InterPro" id="IPR033878">
    <property type="entry name" value="NfsB-like"/>
</dbReference>
<dbReference type="Gene3D" id="3.40.109.10">
    <property type="entry name" value="NADH Oxidase"/>
    <property type="match status" value="1"/>
</dbReference>
<dbReference type="InterPro" id="IPR000415">
    <property type="entry name" value="Nitroreductase-like"/>
</dbReference>
<dbReference type="NCBIfam" id="NF008275">
    <property type="entry name" value="PRK11053.1"/>
    <property type="match status" value="1"/>
</dbReference>
<dbReference type="EC" id="1.5.1.34" evidence="5"/>
<feature type="domain" description="Nitroreductase" evidence="4">
    <location>
        <begin position="10"/>
        <end position="196"/>
    </location>
</feature>
<dbReference type="AlphaFoldDB" id="A0A170PUK8"/>